<dbReference type="EMBL" id="AVPT01000006">
    <property type="protein sequence ID" value="KGM57059.1"/>
    <property type="molecule type" value="Genomic_DNA"/>
</dbReference>
<proteinExistence type="predicted"/>
<organism evidence="3 4">
    <name type="scientific">Lysobacter arseniciresistens ZS79</name>
    <dbReference type="NCBI Taxonomy" id="913325"/>
    <lineage>
        <taxon>Bacteria</taxon>
        <taxon>Pseudomonadati</taxon>
        <taxon>Pseudomonadota</taxon>
        <taxon>Gammaproteobacteria</taxon>
        <taxon>Lysobacterales</taxon>
        <taxon>Lysobacteraceae</taxon>
        <taxon>Novilysobacter</taxon>
    </lineage>
</organism>
<evidence type="ECO:0000313" key="4">
    <source>
        <dbReference type="Proteomes" id="UP000029989"/>
    </source>
</evidence>
<dbReference type="STRING" id="913325.N799_12785"/>
<feature type="transmembrane region" description="Helical" evidence="1">
    <location>
        <begin position="93"/>
        <end position="111"/>
    </location>
</feature>
<keyword evidence="1" id="KW-1133">Transmembrane helix</keyword>
<keyword evidence="1" id="KW-0812">Transmembrane</keyword>
<feature type="transmembrane region" description="Helical" evidence="1">
    <location>
        <begin position="67"/>
        <end position="87"/>
    </location>
</feature>
<keyword evidence="1" id="KW-0472">Membrane</keyword>
<feature type="transmembrane region" description="Helical" evidence="1">
    <location>
        <begin position="42"/>
        <end position="60"/>
    </location>
</feature>
<sequence>MPRVLRVLPAAGAVLAAAAVALSAYAAHAVEPAAVARLQSAALFAFGHGIAMAALAPLAVRWSARLALMGLLVGTLLFSGSLVAAHLFGTPTVFAPLGGGLMILAWLAWAADRLAR</sequence>
<name>A0A0A0F2L7_9GAMM</name>
<gene>
    <name evidence="3" type="ORF">N799_12785</name>
</gene>
<comment type="caution">
    <text evidence="3">The sequence shown here is derived from an EMBL/GenBank/DDBJ whole genome shotgun (WGS) entry which is preliminary data.</text>
</comment>
<reference evidence="3 4" key="1">
    <citation type="journal article" date="2015" name="Stand. Genomic Sci.">
        <title>Genomic information of the arsenic-resistant bacterium Lysobacter arseniciresistens type strain ZS79(T) and comparison of Lysobacter draft genomes.</title>
        <authorList>
            <person name="Liu L."/>
            <person name="Zhang S."/>
            <person name="Luo M."/>
            <person name="Wang G."/>
        </authorList>
    </citation>
    <scope>NUCLEOTIDE SEQUENCE [LARGE SCALE GENOMIC DNA]</scope>
    <source>
        <strain evidence="3 4">ZS79</strain>
    </source>
</reference>
<evidence type="ECO:0000256" key="2">
    <source>
        <dbReference type="SAM" id="SignalP"/>
    </source>
</evidence>
<accession>A0A0A0F2L7</accession>
<dbReference type="Proteomes" id="UP000029989">
    <property type="component" value="Unassembled WGS sequence"/>
</dbReference>
<dbReference type="InterPro" id="IPR006696">
    <property type="entry name" value="DUF423"/>
</dbReference>
<dbReference type="AlphaFoldDB" id="A0A0A0F2L7"/>
<evidence type="ECO:0000256" key="1">
    <source>
        <dbReference type="SAM" id="Phobius"/>
    </source>
</evidence>
<protein>
    <recommendedName>
        <fullName evidence="5">DUF423 domain-containing protein</fullName>
    </recommendedName>
</protein>
<dbReference type="eggNOG" id="COG2363">
    <property type="taxonomic scope" value="Bacteria"/>
</dbReference>
<evidence type="ECO:0000313" key="3">
    <source>
        <dbReference type="EMBL" id="KGM57059.1"/>
    </source>
</evidence>
<feature type="chain" id="PRO_5001969424" description="DUF423 domain-containing protein" evidence="2">
    <location>
        <begin position="27"/>
        <end position="116"/>
    </location>
</feature>
<keyword evidence="2" id="KW-0732">Signal</keyword>
<dbReference type="Pfam" id="PF04241">
    <property type="entry name" value="DUF423"/>
    <property type="match status" value="1"/>
</dbReference>
<keyword evidence="4" id="KW-1185">Reference proteome</keyword>
<evidence type="ECO:0008006" key="5">
    <source>
        <dbReference type="Google" id="ProtNLM"/>
    </source>
</evidence>
<feature type="signal peptide" evidence="2">
    <location>
        <begin position="1"/>
        <end position="26"/>
    </location>
</feature>